<keyword evidence="2 3" id="KW-0819">tRNA processing</keyword>
<evidence type="ECO:0000256" key="3">
    <source>
        <dbReference type="HAMAP-Rule" id="MF_01590"/>
    </source>
</evidence>
<dbReference type="Proteomes" id="UP001239782">
    <property type="component" value="Chromosome"/>
</dbReference>
<organism evidence="4 5">
    <name type="scientific">Pleionea litopenaei</name>
    <dbReference type="NCBI Taxonomy" id="3070815"/>
    <lineage>
        <taxon>Bacteria</taxon>
        <taxon>Pseudomonadati</taxon>
        <taxon>Pseudomonadota</taxon>
        <taxon>Gammaproteobacteria</taxon>
        <taxon>Oceanospirillales</taxon>
        <taxon>Pleioneaceae</taxon>
        <taxon>Pleionea</taxon>
    </lineage>
</organism>
<feature type="binding site" evidence="3">
    <location>
        <position position="202"/>
    </location>
    <ligand>
        <name>carboxy-S-adenosyl-L-methionine</name>
        <dbReference type="ChEBI" id="CHEBI:134278"/>
    </ligand>
</feature>
<feature type="binding site" evidence="3">
    <location>
        <position position="130"/>
    </location>
    <ligand>
        <name>carboxy-S-adenosyl-L-methionine</name>
        <dbReference type="ChEBI" id="CHEBI:134278"/>
    </ligand>
</feature>
<feature type="binding site" evidence="3">
    <location>
        <position position="91"/>
    </location>
    <ligand>
        <name>carboxy-S-adenosyl-L-methionine</name>
        <dbReference type="ChEBI" id="CHEBI:134278"/>
    </ligand>
</feature>
<dbReference type="KEGG" id="plei:Q9312_04715"/>
<evidence type="ECO:0000256" key="2">
    <source>
        <dbReference type="ARBA" id="ARBA00022694"/>
    </source>
</evidence>
<comment type="function">
    <text evidence="3">Catalyzes carboxymethyl transfer from carboxy-S-adenosyl-L-methionine (Cx-SAM) to 5-hydroxyuridine (ho5U) to form 5-carboxymethoxyuridine (cmo5U) at position 34 in tRNAs.</text>
</comment>
<comment type="subunit">
    <text evidence="3">Homotetramer.</text>
</comment>
<dbReference type="GO" id="GO:0002098">
    <property type="term" value="P:tRNA wobble uridine modification"/>
    <property type="evidence" value="ECO:0007669"/>
    <property type="project" value="InterPro"/>
</dbReference>
<gene>
    <name evidence="3 4" type="primary">cmoB</name>
    <name evidence="4" type="ORF">Q9312_04715</name>
</gene>
<dbReference type="InterPro" id="IPR010017">
    <property type="entry name" value="CmoB"/>
</dbReference>
<name>A0AA51RVE3_9GAMM</name>
<dbReference type="EMBL" id="CP133548">
    <property type="protein sequence ID" value="WMS88220.1"/>
    <property type="molecule type" value="Genomic_DNA"/>
</dbReference>
<accession>A0AA51RVE3</accession>
<evidence type="ECO:0000256" key="1">
    <source>
        <dbReference type="ARBA" id="ARBA00022679"/>
    </source>
</evidence>
<dbReference type="InterPro" id="IPR029063">
    <property type="entry name" value="SAM-dependent_MTases_sf"/>
</dbReference>
<feature type="binding site" evidence="3">
    <location>
        <begin position="180"/>
        <end position="181"/>
    </location>
    <ligand>
        <name>carboxy-S-adenosyl-L-methionine</name>
        <dbReference type="ChEBI" id="CHEBI:134278"/>
    </ligand>
</feature>
<dbReference type="CDD" id="cd02440">
    <property type="entry name" value="AdoMet_MTases"/>
    <property type="match status" value="1"/>
</dbReference>
<feature type="binding site" evidence="3">
    <location>
        <begin position="152"/>
        <end position="154"/>
    </location>
    <ligand>
        <name>carboxy-S-adenosyl-L-methionine</name>
        <dbReference type="ChEBI" id="CHEBI:134278"/>
    </ligand>
</feature>
<feature type="binding site" evidence="3">
    <location>
        <position position="105"/>
    </location>
    <ligand>
        <name>carboxy-S-adenosyl-L-methionine</name>
        <dbReference type="ChEBI" id="CHEBI:134278"/>
    </ligand>
</feature>
<keyword evidence="5" id="KW-1185">Reference proteome</keyword>
<dbReference type="SUPFAM" id="SSF53335">
    <property type="entry name" value="S-adenosyl-L-methionine-dependent methyltransferases"/>
    <property type="match status" value="1"/>
</dbReference>
<protein>
    <recommendedName>
        <fullName evidence="3">tRNA U34 carboxymethyltransferase</fullName>
        <ecNumber evidence="3">2.5.1.-</ecNumber>
    </recommendedName>
</protein>
<keyword evidence="1 3" id="KW-0808">Transferase</keyword>
<dbReference type="Gene3D" id="3.40.50.150">
    <property type="entry name" value="Vaccinia Virus protein VP39"/>
    <property type="match status" value="1"/>
</dbReference>
<feature type="binding site" evidence="3">
    <location>
        <position position="110"/>
    </location>
    <ligand>
        <name>carboxy-S-adenosyl-L-methionine</name>
        <dbReference type="ChEBI" id="CHEBI:134278"/>
    </ligand>
</feature>
<proteinExistence type="inferred from homology"/>
<dbReference type="AlphaFoldDB" id="A0AA51RVE3"/>
<evidence type="ECO:0000313" key="4">
    <source>
        <dbReference type="EMBL" id="WMS88220.1"/>
    </source>
</evidence>
<comment type="catalytic activity">
    <reaction evidence="3">
        <text>carboxy-S-adenosyl-L-methionine + 5-hydroxyuridine(34) in tRNA = 5-carboxymethoxyuridine(34) in tRNA + S-adenosyl-L-homocysteine + H(+)</text>
        <dbReference type="Rhea" id="RHEA:52848"/>
        <dbReference type="Rhea" id="RHEA-COMP:13381"/>
        <dbReference type="Rhea" id="RHEA-COMP:13383"/>
        <dbReference type="ChEBI" id="CHEBI:15378"/>
        <dbReference type="ChEBI" id="CHEBI:57856"/>
        <dbReference type="ChEBI" id="CHEBI:134278"/>
        <dbReference type="ChEBI" id="CHEBI:136877"/>
        <dbReference type="ChEBI" id="CHEBI:136879"/>
    </reaction>
</comment>
<dbReference type="NCBIfam" id="NF011650">
    <property type="entry name" value="PRK15068.1"/>
    <property type="match status" value="1"/>
</dbReference>
<dbReference type="GO" id="GO:0008168">
    <property type="term" value="F:methyltransferase activity"/>
    <property type="evidence" value="ECO:0007669"/>
    <property type="project" value="TreeGrafter"/>
</dbReference>
<dbReference type="EC" id="2.5.1.-" evidence="3"/>
<reference evidence="4 5" key="1">
    <citation type="submission" date="2023-08" db="EMBL/GenBank/DDBJ databases">
        <title>Pleionea litopenaei sp. nov., isolated from stomach of juvenile Litopenaeus vannamei.</title>
        <authorList>
            <person name="Rho A.M."/>
            <person name="Hwang C.Y."/>
        </authorList>
    </citation>
    <scope>NUCLEOTIDE SEQUENCE [LARGE SCALE GENOMIC DNA]</scope>
    <source>
        <strain evidence="4 5">HL-JVS1</strain>
    </source>
</reference>
<dbReference type="Pfam" id="PF08003">
    <property type="entry name" value="Methyltransf_9"/>
    <property type="match status" value="1"/>
</dbReference>
<feature type="binding site" evidence="3">
    <location>
        <position position="198"/>
    </location>
    <ligand>
        <name>carboxy-S-adenosyl-L-methionine</name>
        <dbReference type="ChEBI" id="CHEBI:134278"/>
    </ligand>
</feature>
<dbReference type="PANTHER" id="PTHR43464">
    <property type="entry name" value="METHYLTRANSFERASE"/>
    <property type="match status" value="1"/>
</dbReference>
<sequence>MINLDELFQDLASTRLHFWTNDLRSALERRFEDYTHGELNEWLELQQELPEITPSKFDFNGSVSIGQVSDCSDVERSLLKKLLMPLHPWRKGPFNLFGLNIDTEWRSDWKWDRLKPHISPLENRLVLDVGCGNGYHCWRMHGAGARLVIGIDPSQKFLMQFQSIKHYAGQRPVHLLPVGVEYMPEDMGKQGFDTVFSMGVLYHRKSPIEHIQHLKRLLRPGGEIVLETLVVDGDKDTVFVPSGRYAQMRNVWFLPSALALEHWLTRCGFKNVRTVDLNRTSLDEQRATEWMTFHSLADYMDPNDPLKTVEGHPGPTRAIVVAEA</sequence>
<dbReference type="HAMAP" id="MF_01590">
    <property type="entry name" value="tRNA_carboxymethyltr_CmoB"/>
    <property type="match status" value="1"/>
</dbReference>
<evidence type="ECO:0000313" key="5">
    <source>
        <dbReference type="Proteomes" id="UP001239782"/>
    </source>
</evidence>
<dbReference type="InterPro" id="IPR027555">
    <property type="entry name" value="Mo5U34_MeTrfas-like"/>
</dbReference>
<feature type="binding site" evidence="3">
    <location>
        <position position="317"/>
    </location>
    <ligand>
        <name>carboxy-S-adenosyl-L-methionine</name>
        <dbReference type="ChEBI" id="CHEBI:134278"/>
    </ligand>
</feature>
<dbReference type="NCBIfam" id="TIGR00452">
    <property type="entry name" value="tRNA 5-methoxyuridine(34)/uridine 5-oxyacetic acid(34) synthase CmoB"/>
    <property type="match status" value="1"/>
</dbReference>
<dbReference type="PANTHER" id="PTHR43464:SF95">
    <property type="entry name" value="TRNA U34 CARBOXYMETHYLTRANSFERASE"/>
    <property type="match status" value="1"/>
</dbReference>
<comment type="similarity">
    <text evidence="3">Belongs to the class I-like SAM-binding methyltransferase superfamily. CmoB family.</text>
</comment>
<dbReference type="GO" id="GO:0016765">
    <property type="term" value="F:transferase activity, transferring alkyl or aryl (other than methyl) groups"/>
    <property type="evidence" value="ECO:0007669"/>
    <property type="project" value="UniProtKB-UniRule"/>
</dbReference>
<dbReference type="RefSeq" id="WP_309203424.1">
    <property type="nucleotide sequence ID" value="NZ_CP133548.1"/>
</dbReference>